<feature type="binding site" evidence="13">
    <location>
        <position position="427"/>
    </location>
    <ligand>
        <name>ATP</name>
        <dbReference type="ChEBI" id="CHEBI:30616"/>
    </ligand>
</feature>
<keyword evidence="18" id="KW-1185">Reference proteome</keyword>
<comment type="pathway">
    <text evidence="1 12">Sulfur metabolism; glutathione biosynthesis; glutathione from L-cysteine and L-glutamate: step 2/2.</text>
</comment>
<evidence type="ECO:0000256" key="11">
    <source>
        <dbReference type="ARBA" id="ARBA00048871"/>
    </source>
</evidence>
<dbReference type="PANTHER" id="PTHR11130:SF0">
    <property type="entry name" value="GLUTATHIONE SYNTHETASE"/>
    <property type="match status" value="1"/>
</dbReference>
<comment type="cofactor">
    <cofactor evidence="12 14">
        <name>Mg(2+)</name>
        <dbReference type="ChEBI" id="CHEBI:18420"/>
    </cofactor>
    <text evidence="12 14">Binds 1 Mg(2+) ion per subunit.</text>
</comment>
<dbReference type="InterPro" id="IPR004887">
    <property type="entry name" value="GSH_synth_subst-bd"/>
</dbReference>
<proteinExistence type="inferred from homology"/>
<keyword evidence="9 12" id="KW-0067">ATP-binding</keyword>
<evidence type="ECO:0000256" key="9">
    <source>
        <dbReference type="ARBA" id="ARBA00022840"/>
    </source>
</evidence>
<evidence type="ECO:0000256" key="6">
    <source>
        <dbReference type="ARBA" id="ARBA00022684"/>
    </source>
</evidence>
<evidence type="ECO:0000256" key="3">
    <source>
        <dbReference type="ARBA" id="ARBA00012214"/>
    </source>
</evidence>
<comment type="similarity">
    <text evidence="2 12">Belongs to the eukaryotic GSH synthase family.</text>
</comment>
<dbReference type="EMBL" id="JBICCN010000039">
    <property type="protein sequence ID" value="KAL3099542.1"/>
    <property type="molecule type" value="Genomic_DNA"/>
</dbReference>
<evidence type="ECO:0000256" key="2">
    <source>
        <dbReference type="ARBA" id="ARBA00010385"/>
    </source>
</evidence>
<feature type="binding site" evidence="13">
    <location>
        <position position="398"/>
    </location>
    <ligand>
        <name>ATP</name>
        <dbReference type="ChEBI" id="CHEBI:30616"/>
    </ligand>
</feature>
<dbReference type="Pfam" id="PF03917">
    <property type="entry name" value="GSH_synth_ATP"/>
    <property type="match status" value="1"/>
</dbReference>
<dbReference type="InterPro" id="IPR016185">
    <property type="entry name" value="PreATP-grasp_dom_sf"/>
</dbReference>
<evidence type="ECO:0000256" key="5">
    <source>
        <dbReference type="ARBA" id="ARBA00022598"/>
    </source>
</evidence>
<feature type="domain" description="Glutathione synthase substrate-binding" evidence="16">
    <location>
        <begin position="196"/>
        <end position="273"/>
    </location>
</feature>
<evidence type="ECO:0000256" key="1">
    <source>
        <dbReference type="ARBA" id="ARBA00004965"/>
    </source>
</evidence>
<dbReference type="InterPro" id="IPR014049">
    <property type="entry name" value="Glutathione_synthase_N_euk"/>
</dbReference>
<evidence type="ECO:0000256" key="8">
    <source>
        <dbReference type="ARBA" id="ARBA00022741"/>
    </source>
</evidence>
<keyword evidence="6 12" id="KW-0317">Glutathione biosynthesis</keyword>
<evidence type="ECO:0000256" key="10">
    <source>
        <dbReference type="ARBA" id="ARBA00022842"/>
    </source>
</evidence>
<organism evidence="17 18">
    <name type="scientific">Heterodera schachtii</name>
    <name type="common">Sugarbeet cyst nematode worm</name>
    <name type="synonym">Tylenchus schachtii</name>
    <dbReference type="NCBI Taxonomy" id="97005"/>
    <lineage>
        <taxon>Eukaryota</taxon>
        <taxon>Metazoa</taxon>
        <taxon>Ecdysozoa</taxon>
        <taxon>Nematoda</taxon>
        <taxon>Chromadorea</taxon>
        <taxon>Rhabditida</taxon>
        <taxon>Tylenchina</taxon>
        <taxon>Tylenchomorpha</taxon>
        <taxon>Tylenchoidea</taxon>
        <taxon>Heteroderidae</taxon>
        <taxon>Heteroderinae</taxon>
        <taxon>Heterodera</taxon>
    </lineage>
</organism>
<dbReference type="SUPFAM" id="SSF52440">
    <property type="entry name" value="PreATP-grasp domain"/>
    <property type="match status" value="1"/>
</dbReference>
<evidence type="ECO:0000256" key="13">
    <source>
        <dbReference type="PIRSR" id="PIRSR001558-1"/>
    </source>
</evidence>
<feature type="binding site" evidence="14">
    <location>
        <position position="342"/>
    </location>
    <ligand>
        <name>Mg(2+)</name>
        <dbReference type="ChEBI" id="CHEBI:18420"/>
    </ligand>
</feature>
<dbReference type="SUPFAM" id="SSF56059">
    <property type="entry name" value="Glutathione synthetase ATP-binding domain-like"/>
    <property type="match status" value="1"/>
</dbReference>
<accession>A0ABD2K9G1</accession>
<dbReference type="GO" id="GO:0043295">
    <property type="term" value="F:glutathione binding"/>
    <property type="evidence" value="ECO:0007669"/>
    <property type="project" value="UniProtKB-UniRule"/>
</dbReference>
<dbReference type="Pfam" id="PF03199">
    <property type="entry name" value="GSH_synthase"/>
    <property type="match status" value="1"/>
</dbReference>
<dbReference type="Gene3D" id="3.40.50.1760">
    <property type="entry name" value="Glutathione synthase, substrate-binding domain superfamily, eukaryotic"/>
    <property type="match status" value="1"/>
</dbReference>
<keyword evidence="7 12" id="KW-0479">Metal-binding</keyword>
<evidence type="ECO:0000259" key="16">
    <source>
        <dbReference type="Pfam" id="PF03199"/>
    </source>
</evidence>
<dbReference type="Proteomes" id="UP001620645">
    <property type="component" value="Unassembled WGS sequence"/>
</dbReference>
<dbReference type="GO" id="GO:0005524">
    <property type="term" value="F:ATP binding"/>
    <property type="evidence" value="ECO:0007669"/>
    <property type="project" value="UniProtKB-UniRule"/>
</dbReference>
<dbReference type="PIRSF" id="PIRSF001558">
    <property type="entry name" value="GSHase"/>
    <property type="match status" value="1"/>
</dbReference>
<feature type="binding site" evidence="13">
    <location>
        <begin position="338"/>
        <end position="347"/>
    </location>
    <ligand>
        <name>ATP</name>
        <dbReference type="ChEBI" id="CHEBI:30616"/>
    </ligand>
</feature>
<sequence length="449" mass="50963">MMDKKDAAKFLSFTLFPSPIPRRLLTKAVQLQKAFNELYFRVSQDHKFLIEKLKPLAHSNGRVRAWLNILEEVQSEAIVRQPITLLLARSDYMFHQNEDKFTNDAAYELKQIEFNSGNYGGPAFGVRATELHRHIMELSGRKMSDEFLPNNVSEQHMAIGIYEAWKSYGDPNAIVLMVSNKFSRWHEFIQIDLLIEEISKKKIKIIYLSLFECAEKLSLDDDFTLRLDNIYSVGVVHFKNLFSSNPSPQVITARRIIERSKAISTPTVAQDLASTKKIQQVLAMPGMLERFFPEPESAEIVAELRSTFAGMWGLDKGDDVTTAVIQEAIKNPANYVLKPSQEGGGHNFWGEEIAEKLLSFSHEERAAHILMQRVKPLIVKNILVRAYENIQYENVISELSIFGYLIGNVNEMKVLQNMGDGHMMRTKPSDSDEGGAGKGNGVIDSPFLF</sequence>
<name>A0ABD2K9G1_HETSC</name>
<evidence type="ECO:0000256" key="12">
    <source>
        <dbReference type="PIRNR" id="PIRNR001558"/>
    </source>
</evidence>
<dbReference type="PANTHER" id="PTHR11130">
    <property type="entry name" value="GLUTATHIONE SYNTHETASE"/>
    <property type="match status" value="1"/>
</dbReference>
<dbReference type="AlphaFoldDB" id="A0ABD2K9G1"/>
<keyword evidence="10 12" id="KW-0460">Magnesium</keyword>
<feature type="region of interest" description="Disordered" evidence="15">
    <location>
        <begin position="424"/>
        <end position="449"/>
    </location>
</feature>
<dbReference type="Gene3D" id="3.30.1490.50">
    <property type="match status" value="1"/>
</dbReference>
<dbReference type="Gene3D" id="3.30.470.20">
    <property type="entry name" value="ATP-grasp fold, B domain"/>
    <property type="match status" value="1"/>
</dbReference>
<gene>
    <name evidence="17" type="ORF">niasHS_002997</name>
</gene>
<evidence type="ECO:0000256" key="15">
    <source>
        <dbReference type="SAM" id="MobiDB-lite"/>
    </source>
</evidence>
<dbReference type="InterPro" id="IPR014709">
    <property type="entry name" value="Glutathione_synthase_C_euk"/>
</dbReference>
<protein>
    <recommendedName>
        <fullName evidence="4 12">Glutathione synthetase</fullName>
        <shortName evidence="12">GSH-S</shortName>
        <ecNumber evidence="3 12">6.3.2.3</ecNumber>
    </recommendedName>
</protein>
<reference evidence="17 18" key="1">
    <citation type="submission" date="2024-10" db="EMBL/GenBank/DDBJ databases">
        <authorList>
            <person name="Kim D."/>
        </authorList>
    </citation>
    <scope>NUCLEOTIDE SEQUENCE [LARGE SCALE GENOMIC DNA]</scope>
    <source>
        <strain evidence="17">Taebaek</strain>
    </source>
</reference>
<dbReference type="GO" id="GO:0000287">
    <property type="term" value="F:magnesium ion binding"/>
    <property type="evidence" value="ECO:0007669"/>
    <property type="project" value="UniProtKB-UniRule"/>
</dbReference>
<feature type="binding site" evidence="13">
    <location>
        <position position="276"/>
    </location>
    <ligand>
        <name>ATP</name>
        <dbReference type="ChEBI" id="CHEBI:30616"/>
    </ligand>
</feature>
<evidence type="ECO:0000256" key="14">
    <source>
        <dbReference type="PIRSR" id="PIRSR001558-2"/>
    </source>
</evidence>
<evidence type="ECO:0000256" key="4">
    <source>
        <dbReference type="ARBA" id="ARBA00020821"/>
    </source>
</evidence>
<dbReference type="InterPro" id="IPR014042">
    <property type="entry name" value="Glutathione_synthase_a-hlx"/>
</dbReference>
<feature type="binding site" evidence="13">
    <location>
        <position position="425"/>
    </location>
    <ligand>
        <name>ATP</name>
        <dbReference type="ChEBI" id="CHEBI:30616"/>
    </ligand>
</feature>
<dbReference type="Gene3D" id="1.10.1080.10">
    <property type="entry name" value="Glutathione Synthetase, Chain A, domain 3"/>
    <property type="match status" value="1"/>
</dbReference>
<evidence type="ECO:0000256" key="7">
    <source>
        <dbReference type="ARBA" id="ARBA00022723"/>
    </source>
</evidence>
<dbReference type="InterPro" id="IPR005615">
    <property type="entry name" value="Glutathione_synthase"/>
</dbReference>
<keyword evidence="5 12" id="KW-0436">Ligase</keyword>
<dbReference type="Gene3D" id="3.30.1490.80">
    <property type="match status" value="1"/>
</dbReference>
<comment type="caution">
    <text evidence="17">The sequence shown here is derived from an EMBL/GenBank/DDBJ whole genome shotgun (WGS) entry which is preliminary data.</text>
</comment>
<dbReference type="GO" id="GO:0004363">
    <property type="term" value="F:glutathione synthase activity"/>
    <property type="evidence" value="ECO:0007669"/>
    <property type="project" value="UniProtKB-UniRule"/>
</dbReference>
<comment type="catalytic activity">
    <reaction evidence="11">
        <text>gamma-L-glutamyl-L-cysteine + glycine + ATP = glutathione + ADP + phosphate + H(+)</text>
        <dbReference type="Rhea" id="RHEA:13557"/>
        <dbReference type="ChEBI" id="CHEBI:15378"/>
        <dbReference type="ChEBI" id="CHEBI:30616"/>
        <dbReference type="ChEBI" id="CHEBI:43474"/>
        <dbReference type="ChEBI" id="CHEBI:57305"/>
        <dbReference type="ChEBI" id="CHEBI:57925"/>
        <dbReference type="ChEBI" id="CHEBI:58173"/>
        <dbReference type="ChEBI" id="CHEBI:456216"/>
        <dbReference type="EC" id="6.3.2.3"/>
    </reaction>
    <physiologicalReaction direction="left-to-right" evidence="11">
        <dbReference type="Rhea" id="RHEA:13558"/>
    </physiologicalReaction>
</comment>
<keyword evidence="8 12" id="KW-0547">Nucleotide-binding</keyword>
<dbReference type="EC" id="6.3.2.3" evidence="3 12"/>
<dbReference type="InterPro" id="IPR037013">
    <property type="entry name" value="GSH-S_sub-bd_sf"/>
</dbReference>
<feature type="binding site" evidence="13">
    <location>
        <position position="433"/>
    </location>
    <ligand>
        <name>ATP</name>
        <dbReference type="ChEBI" id="CHEBI:30616"/>
    </ligand>
</feature>
<evidence type="ECO:0000313" key="18">
    <source>
        <dbReference type="Proteomes" id="UP001620645"/>
    </source>
</evidence>
<evidence type="ECO:0000313" key="17">
    <source>
        <dbReference type="EMBL" id="KAL3099542.1"/>
    </source>
</evidence>